<dbReference type="Proteomes" id="UP001596500">
    <property type="component" value="Unassembled WGS sequence"/>
</dbReference>
<dbReference type="SUPFAM" id="SSF52172">
    <property type="entry name" value="CheY-like"/>
    <property type="match status" value="1"/>
</dbReference>
<dbReference type="PANTHER" id="PTHR43228:SF8">
    <property type="entry name" value="TRANSCRIPTIONAL REGULATORY PROTEIN GLNL"/>
    <property type="match status" value="1"/>
</dbReference>
<dbReference type="SMART" id="SM00448">
    <property type="entry name" value="REC"/>
    <property type="match status" value="1"/>
</dbReference>
<dbReference type="EMBL" id="JBHTBW010000006">
    <property type="protein sequence ID" value="MFC7440206.1"/>
    <property type="molecule type" value="Genomic_DNA"/>
</dbReference>
<dbReference type="InterPro" id="IPR011006">
    <property type="entry name" value="CheY-like_superfamily"/>
</dbReference>
<comment type="caution">
    <text evidence="4">The sequence shown here is derived from an EMBL/GenBank/DDBJ whole genome shotgun (WGS) entry which is preliminary data.</text>
</comment>
<keyword evidence="1" id="KW-0597">Phosphoprotein</keyword>
<feature type="domain" description="Response regulatory" evidence="3">
    <location>
        <begin position="2"/>
        <end position="118"/>
    </location>
</feature>
<evidence type="ECO:0000313" key="4">
    <source>
        <dbReference type="EMBL" id="MFC7440206.1"/>
    </source>
</evidence>
<dbReference type="GO" id="GO:0003677">
    <property type="term" value="F:DNA binding"/>
    <property type="evidence" value="ECO:0007669"/>
    <property type="project" value="UniProtKB-KW"/>
</dbReference>
<reference evidence="5" key="1">
    <citation type="journal article" date="2019" name="Int. J. Syst. Evol. Microbiol.">
        <title>The Global Catalogue of Microorganisms (GCM) 10K type strain sequencing project: providing services to taxonomists for standard genome sequencing and annotation.</title>
        <authorList>
            <consortium name="The Broad Institute Genomics Platform"/>
            <consortium name="The Broad Institute Genome Sequencing Center for Infectious Disease"/>
            <person name="Wu L."/>
            <person name="Ma J."/>
        </authorList>
    </citation>
    <scope>NUCLEOTIDE SEQUENCE [LARGE SCALE GENOMIC DNA]</scope>
    <source>
        <strain evidence="5">CGMCC 1.12942</strain>
    </source>
</reference>
<keyword evidence="4" id="KW-0238">DNA-binding</keyword>
<organism evidence="4 5">
    <name type="scientific">Laceyella putida</name>
    <dbReference type="NCBI Taxonomy" id="110101"/>
    <lineage>
        <taxon>Bacteria</taxon>
        <taxon>Bacillati</taxon>
        <taxon>Bacillota</taxon>
        <taxon>Bacilli</taxon>
        <taxon>Bacillales</taxon>
        <taxon>Thermoactinomycetaceae</taxon>
        <taxon>Laceyella</taxon>
    </lineage>
</organism>
<dbReference type="Gene3D" id="3.40.50.2300">
    <property type="match status" value="1"/>
</dbReference>
<accession>A0ABW2RGT8</accession>
<keyword evidence="2" id="KW-0175">Coiled coil</keyword>
<evidence type="ECO:0000256" key="1">
    <source>
        <dbReference type="PROSITE-ProRule" id="PRU00169"/>
    </source>
</evidence>
<gene>
    <name evidence="4" type="ORF">ACFQNG_03375</name>
</gene>
<evidence type="ECO:0000259" key="3">
    <source>
        <dbReference type="PROSITE" id="PS50110"/>
    </source>
</evidence>
<dbReference type="RefSeq" id="WP_379863425.1">
    <property type="nucleotide sequence ID" value="NZ_JBHTBW010000006.1"/>
</dbReference>
<protein>
    <submittedName>
        <fullName evidence="4">DNA-binding domain-containing protein</fullName>
    </submittedName>
</protein>
<dbReference type="InterPro" id="IPR001789">
    <property type="entry name" value="Sig_transdc_resp-reg_receiver"/>
</dbReference>
<sequence length="301" mass="34735">MRIYLVDDEEAVRWVLSDLIGDYELGEVVGEADDGNKISTELLIQKKVDVLIIDYIMSGRDGLETVERLIAEGFDGKIVMISQDHHIKDISLTKDEIYYHFEKPLNRLKVQRVLKNIKRELENEKKLREIFQITAPAVSVLSQATTSAADRMQRAGKTILTELGIWDESGRVDLMEALHYLHEREQADPGQELPQLKEICQVPVKKRMGSQITEDELQKLEKSVRQRMRRAIRVAFKNLSATAVHQGYDHEHVVRYGGFFGGAELSKMIQHLRQNQEYHARLDTRKFLIAFYELAKEDSQS</sequence>
<feature type="coiled-coil region" evidence="2">
    <location>
        <begin position="107"/>
        <end position="134"/>
    </location>
</feature>
<proteinExistence type="predicted"/>
<evidence type="ECO:0000256" key="2">
    <source>
        <dbReference type="SAM" id="Coils"/>
    </source>
</evidence>
<keyword evidence="5" id="KW-1185">Reference proteome</keyword>
<dbReference type="Pfam" id="PF08664">
    <property type="entry name" value="YcbB"/>
    <property type="match status" value="1"/>
</dbReference>
<name>A0ABW2RGT8_9BACL</name>
<dbReference type="InterPro" id="IPR013972">
    <property type="entry name" value="YcbB"/>
</dbReference>
<dbReference type="PANTHER" id="PTHR43228">
    <property type="entry name" value="TWO-COMPONENT RESPONSE REGULATOR"/>
    <property type="match status" value="1"/>
</dbReference>
<dbReference type="InterPro" id="IPR052048">
    <property type="entry name" value="ST_Response_Regulator"/>
</dbReference>
<evidence type="ECO:0000313" key="5">
    <source>
        <dbReference type="Proteomes" id="UP001596500"/>
    </source>
</evidence>
<dbReference type="Pfam" id="PF00072">
    <property type="entry name" value="Response_reg"/>
    <property type="match status" value="1"/>
</dbReference>
<dbReference type="PROSITE" id="PS50110">
    <property type="entry name" value="RESPONSE_REGULATORY"/>
    <property type="match status" value="1"/>
</dbReference>
<feature type="modified residue" description="4-aspartylphosphate" evidence="1">
    <location>
        <position position="54"/>
    </location>
</feature>